<dbReference type="InterPro" id="IPR020094">
    <property type="entry name" value="TruA/RsuA/RluB/E/F_N"/>
</dbReference>
<dbReference type="PANTHER" id="PTHR47683:SF2">
    <property type="entry name" value="RNA-BINDING S4 DOMAIN-CONTAINING PROTEIN"/>
    <property type="match status" value="1"/>
</dbReference>
<evidence type="ECO:0000259" key="6">
    <source>
        <dbReference type="SMART" id="SM00363"/>
    </source>
</evidence>
<dbReference type="InterPro" id="IPR036986">
    <property type="entry name" value="S4_RNA-bd_sf"/>
</dbReference>
<protein>
    <recommendedName>
        <fullName evidence="4">Pseudouridine synthase</fullName>
        <ecNumber evidence="4">5.4.99.-</ecNumber>
    </recommendedName>
</protein>
<feature type="compositionally biased region" description="Low complexity" evidence="5">
    <location>
        <begin position="366"/>
        <end position="377"/>
    </location>
</feature>
<dbReference type="SUPFAM" id="SSF55120">
    <property type="entry name" value="Pseudouridine synthase"/>
    <property type="match status" value="1"/>
</dbReference>
<sequence>MAARKKPSPSPSGSADGKQRLQRVLAAAGLGSRRQCEEYITAGRVEVDGQIVDRLGATVDPKASKIFVDGTRLHLPKPVYFVLHKPVGVVTTNRDPMGRPRVIDLIPPEHRVFPVGRLDRNSEGLILMTNDGALADQLTHPRYGVLKVYHVTVAGQVTPEAMRKMREGIYIAEGRVSVDGAKIRKARSRATDMEISLREGKNREIRRILARLGHKVQHLRRVAIGPLRLGQLPSGAYRQLGYEEIKKLKAEAEAGELRARQAGGSRSKPAGTRSASPGKRTASKGTASKRVASKRGTGKGAASKRAAAKPSPRSSSAPKLEFDLSSSTPKTGAVIGGEPSKAKPAGKPKPKAKSGSRSKTKPKPNPRSTSKPSSTSKSKPKSKSFGKAAGKSAGRKPTSRKKKG</sequence>
<dbReference type="InterPro" id="IPR018496">
    <property type="entry name" value="PsdUridine_synth_RsuA/RluB_CS"/>
</dbReference>
<dbReference type="OrthoDB" id="9807213at2"/>
<dbReference type="GO" id="GO:0003723">
    <property type="term" value="F:RNA binding"/>
    <property type="evidence" value="ECO:0007669"/>
    <property type="project" value="UniProtKB-KW"/>
</dbReference>
<evidence type="ECO:0000313" key="8">
    <source>
        <dbReference type="Proteomes" id="UP000325286"/>
    </source>
</evidence>
<feature type="region of interest" description="Disordered" evidence="5">
    <location>
        <begin position="256"/>
        <end position="404"/>
    </location>
</feature>
<evidence type="ECO:0000256" key="2">
    <source>
        <dbReference type="ARBA" id="ARBA00023235"/>
    </source>
</evidence>
<keyword evidence="8" id="KW-1185">Reference proteome</keyword>
<evidence type="ECO:0000256" key="3">
    <source>
        <dbReference type="PROSITE-ProRule" id="PRU00182"/>
    </source>
</evidence>
<dbReference type="Pfam" id="PF01479">
    <property type="entry name" value="S4"/>
    <property type="match status" value="1"/>
</dbReference>
<dbReference type="GO" id="GO:0120159">
    <property type="term" value="F:rRNA pseudouridine synthase activity"/>
    <property type="evidence" value="ECO:0007669"/>
    <property type="project" value="UniProtKB-ARBA"/>
</dbReference>
<dbReference type="InterPro" id="IPR042092">
    <property type="entry name" value="PsdUridine_s_RsuA/RluB/E/F_cat"/>
</dbReference>
<proteinExistence type="inferred from homology"/>
<name>A0A5B9QZN8_9BACT</name>
<dbReference type="Proteomes" id="UP000325286">
    <property type="component" value="Chromosome"/>
</dbReference>
<dbReference type="Pfam" id="PF00849">
    <property type="entry name" value="PseudoU_synth_2"/>
    <property type="match status" value="1"/>
</dbReference>
<dbReference type="EC" id="5.4.99.-" evidence="4"/>
<feature type="compositionally biased region" description="Basic residues" evidence="5">
    <location>
        <begin position="344"/>
        <end position="364"/>
    </location>
</feature>
<dbReference type="CDD" id="cd00165">
    <property type="entry name" value="S4"/>
    <property type="match status" value="1"/>
</dbReference>
<dbReference type="PANTHER" id="PTHR47683">
    <property type="entry name" value="PSEUDOURIDINE SYNTHASE FAMILY PROTEIN-RELATED"/>
    <property type="match status" value="1"/>
</dbReference>
<dbReference type="Gene3D" id="3.30.70.580">
    <property type="entry name" value="Pseudouridine synthase I, catalytic domain, N-terminal subdomain"/>
    <property type="match status" value="1"/>
</dbReference>
<dbReference type="NCBIfam" id="TIGR00093">
    <property type="entry name" value="pseudouridine synthase"/>
    <property type="match status" value="1"/>
</dbReference>
<dbReference type="CDD" id="cd02870">
    <property type="entry name" value="PseudoU_synth_RsuA_like"/>
    <property type="match status" value="1"/>
</dbReference>
<dbReference type="FunFam" id="3.10.290.10:FF:000003">
    <property type="entry name" value="Pseudouridine synthase"/>
    <property type="match status" value="1"/>
</dbReference>
<feature type="compositionally biased region" description="Basic residues" evidence="5">
    <location>
        <begin position="393"/>
        <end position="404"/>
    </location>
</feature>
<dbReference type="KEGG" id="rul:UC8_56130"/>
<accession>A0A5B9QZN8</accession>
<evidence type="ECO:0000256" key="1">
    <source>
        <dbReference type="ARBA" id="ARBA00008348"/>
    </source>
</evidence>
<feature type="domain" description="RNA-binding S4" evidence="6">
    <location>
        <begin position="19"/>
        <end position="81"/>
    </location>
</feature>
<dbReference type="SMART" id="SM00363">
    <property type="entry name" value="S4"/>
    <property type="match status" value="1"/>
</dbReference>
<comment type="similarity">
    <text evidence="1 4">Belongs to the pseudouridine synthase RsuA family.</text>
</comment>
<reference evidence="7 8" key="1">
    <citation type="submission" date="2019-08" db="EMBL/GenBank/DDBJ databases">
        <title>Deep-cultivation of Planctomycetes and their phenomic and genomic characterization uncovers novel biology.</title>
        <authorList>
            <person name="Wiegand S."/>
            <person name="Jogler M."/>
            <person name="Boedeker C."/>
            <person name="Pinto D."/>
            <person name="Vollmers J."/>
            <person name="Rivas-Marin E."/>
            <person name="Kohn T."/>
            <person name="Peeters S.H."/>
            <person name="Heuer A."/>
            <person name="Rast P."/>
            <person name="Oberbeckmann S."/>
            <person name="Bunk B."/>
            <person name="Jeske O."/>
            <person name="Meyerdierks A."/>
            <person name="Storesund J.E."/>
            <person name="Kallscheuer N."/>
            <person name="Luecker S."/>
            <person name="Lage O.M."/>
            <person name="Pohl T."/>
            <person name="Merkel B.J."/>
            <person name="Hornburger P."/>
            <person name="Mueller R.-W."/>
            <person name="Bruemmer F."/>
            <person name="Labrenz M."/>
            <person name="Spormann A.M."/>
            <person name="Op den Camp H."/>
            <person name="Overmann J."/>
            <person name="Amann R."/>
            <person name="Jetten M.S.M."/>
            <person name="Mascher T."/>
            <person name="Medema M.H."/>
            <person name="Devos D.P."/>
            <person name="Kaster A.-K."/>
            <person name="Ovreas L."/>
            <person name="Rohde M."/>
            <person name="Galperin M.Y."/>
            <person name="Jogler C."/>
        </authorList>
    </citation>
    <scope>NUCLEOTIDE SEQUENCE [LARGE SCALE GENOMIC DNA]</scope>
    <source>
        <strain evidence="7 8">UC8</strain>
    </source>
</reference>
<dbReference type="InterPro" id="IPR050343">
    <property type="entry name" value="RsuA_PseudoU_synthase"/>
</dbReference>
<dbReference type="Gene3D" id="3.30.70.1560">
    <property type="entry name" value="Alpha-L RNA-binding motif"/>
    <property type="match status" value="1"/>
</dbReference>
<keyword evidence="3" id="KW-0694">RNA-binding</keyword>
<dbReference type="InterPro" id="IPR020103">
    <property type="entry name" value="PsdUridine_synth_cat_dom_sf"/>
</dbReference>
<dbReference type="EMBL" id="CP042914">
    <property type="protein sequence ID" value="QEG43562.1"/>
    <property type="molecule type" value="Genomic_DNA"/>
</dbReference>
<dbReference type="InterPro" id="IPR006145">
    <property type="entry name" value="PsdUridine_synth_RsuA/RluA"/>
</dbReference>
<dbReference type="RefSeq" id="WP_068132544.1">
    <property type="nucleotide sequence ID" value="NZ_CP042914.1"/>
</dbReference>
<gene>
    <name evidence="7" type="primary">rluB</name>
    <name evidence="7" type="ORF">UC8_56130</name>
</gene>
<dbReference type="InterPro" id="IPR000748">
    <property type="entry name" value="PsdUridine_synth_RsuA/RluB/E/F"/>
</dbReference>
<dbReference type="InterPro" id="IPR002942">
    <property type="entry name" value="S4_RNA-bd"/>
</dbReference>
<dbReference type="PROSITE" id="PS01149">
    <property type="entry name" value="PSI_RSU"/>
    <property type="match status" value="1"/>
</dbReference>
<dbReference type="SUPFAM" id="SSF55174">
    <property type="entry name" value="Alpha-L RNA-binding motif"/>
    <property type="match status" value="1"/>
</dbReference>
<evidence type="ECO:0000313" key="7">
    <source>
        <dbReference type="EMBL" id="QEG43562.1"/>
    </source>
</evidence>
<feature type="compositionally biased region" description="Low complexity" evidence="5">
    <location>
        <begin position="300"/>
        <end position="319"/>
    </location>
</feature>
<dbReference type="AlphaFoldDB" id="A0A5B9QZN8"/>
<dbReference type="PROSITE" id="PS50889">
    <property type="entry name" value="S4"/>
    <property type="match status" value="1"/>
</dbReference>
<dbReference type="GO" id="GO:0000455">
    <property type="term" value="P:enzyme-directed rRNA pseudouridine synthesis"/>
    <property type="evidence" value="ECO:0007669"/>
    <property type="project" value="UniProtKB-ARBA"/>
</dbReference>
<evidence type="ECO:0000256" key="4">
    <source>
        <dbReference type="RuleBase" id="RU003887"/>
    </source>
</evidence>
<dbReference type="Gene3D" id="3.10.290.10">
    <property type="entry name" value="RNA-binding S4 domain"/>
    <property type="match status" value="1"/>
</dbReference>
<keyword evidence="2 4" id="KW-0413">Isomerase</keyword>
<organism evidence="7 8">
    <name type="scientific">Roseimaritima ulvae</name>
    <dbReference type="NCBI Taxonomy" id="980254"/>
    <lineage>
        <taxon>Bacteria</taxon>
        <taxon>Pseudomonadati</taxon>
        <taxon>Planctomycetota</taxon>
        <taxon>Planctomycetia</taxon>
        <taxon>Pirellulales</taxon>
        <taxon>Pirellulaceae</taxon>
        <taxon>Roseimaritima</taxon>
    </lineage>
</organism>
<evidence type="ECO:0000256" key="5">
    <source>
        <dbReference type="SAM" id="MobiDB-lite"/>
    </source>
</evidence>